<dbReference type="OrthoDB" id="8778368at2"/>
<evidence type="ECO:0000313" key="2">
    <source>
        <dbReference type="Proteomes" id="UP000294737"/>
    </source>
</evidence>
<comment type="caution">
    <text evidence="1">The sequence shown here is derived from an EMBL/GenBank/DDBJ whole genome shotgun (WGS) entry which is preliminary data.</text>
</comment>
<dbReference type="Proteomes" id="UP000294737">
    <property type="component" value="Unassembled WGS sequence"/>
</dbReference>
<evidence type="ECO:0000313" key="1">
    <source>
        <dbReference type="EMBL" id="TDN93666.1"/>
    </source>
</evidence>
<name>A0A4R6GFM8_9BURK</name>
<protein>
    <submittedName>
        <fullName evidence="1">Uncharacterized protein</fullName>
    </submittedName>
</protein>
<keyword evidence="2" id="KW-1185">Reference proteome</keyword>
<organism evidence="1 2">
    <name type="scientific">Herminiimonas fonticola</name>
    <dbReference type="NCBI Taxonomy" id="303380"/>
    <lineage>
        <taxon>Bacteria</taxon>
        <taxon>Pseudomonadati</taxon>
        <taxon>Pseudomonadota</taxon>
        <taxon>Betaproteobacteria</taxon>
        <taxon>Burkholderiales</taxon>
        <taxon>Oxalobacteraceae</taxon>
        <taxon>Herminiimonas</taxon>
    </lineage>
</organism>
<proteinExistence type="predicted"/>
<gene>
    <name evidence="1" type="ORF">EV677_0196</name>
</gene>
<sequence length="72" mass="8390">MKPIPLDQIQIVWYQDSISGETMSSGIGGKTLNFWLHMEFFPLEVTQAYLMDEGEPRPHPKDGWFYARGMLR</sequence>
<dbReference type="RefSeq" id="WP_112990381.1">
    <property type="nucleotide sequence ID" value="NZ_PTLZ01000001.1"/>
</dbReference>
<dbReference type="AlphaFoldDB" id="A0A4R6GFM8"/>
<reference evidence="1 2" key="1">
    <citation type="submission" date="2019-03" db="EMBL/GenBank/DDBJ databases">
        <title>Genomic Encyclopedia of Type Strains, Phase IV (KMG-IV): sequencing the most valuable type-strain genomes for metagenomic binning, comparative biology and taxonomic classification.</title>
        <authorList>
            <person name="Goeker M."/>
        </authorList>
    </citation>
    <scope>NUCLEOTIDE SEQUENCE [LARGE SCALE GENOMIC DNA]</scope>
    <source>
        <strain evidence="1 2">DSM 18555</strain>
    </source>
</reference>
<dbReference type="EMBL" id="SNWF01000004">
    <property type="protein sequence ID" value="TDN93666.1"/>
    <property type="molecule type" value="Genomic_DNA"/>
</dbReference>
<accession>A0A4R6GFM8</accession>